<dbReference type="STRING" id="91928.A0A0D2AVR3"/>
<evidence type="ECO:0000256" key="2">
    <source>
        <dbReference type="ARBA" id="ARBA00023155"/>
    </source>
</evidence>
<comment type="subcellular location">
    <subcellularLocation>
        <location evidence="4">Nucleus</location>
    </subcellularLocation>
</comment>
<gene>
    <name evidence="7" type="ORF">PV08_10132</name>
</gene>
<dbReference type="VEuPathDB" id="FungiDB:PV08_10132"/>
<feature type="region of interest" description="Disordered" evidence="5">
    <location>
        <begin position="1"/>
        <end position="59"/>
    </location>
</feature>
<dbReference type="Proteomes" id="UP000053328">
    <property type="component" value="Unassembled WGS sequence"/>
</dbReference>
<evidence type="ECO:0000256" key="1">
    <source>
        <dbReference type="ARBA" id="ARBA00023125"/>
    </source>
</evidence>
<evidence type="ECO:0000256" key="4">
    <source>
        <dbReference type="PROSITE-ProRule" id="PRU00108"/>
    </source>
</evidence>
<dbReference type="AlphaFoldDB" id="A0A0D2AVR3"/>
<dbReference type="Pfam" id="PF05920">
    <property type="entry name" value="Homeobox_KN"/>
    <property type="match status" value="1"/>
</dbReference>
<dbReference type="SUPFAM" id="SSF46689">
    <property type="entry name" value="Homeodomain-like"/>
    <property type="match status" value="1"/>
</dbReference>
<dbReference type="HOGENOM" id="CLU_956449_0_0_1"/>
<dbReference type="PROSITE" id="PS50071">
    <property type="entry name" value="HOMEOBOX_2"/>
    <property type="match status" value="1"/>
</dbReference>
<feature type="DNA-binding region" description="Homeobox" evidence="4">
    <location>
        <begin position="259"/>
        <end position="321"/>
    </location>
</feature>
<accession>A0A0D2AVR3</accession>
<dbReference type="RefSeq" id="XP_016231049.1">
    <property type="nucleotide sequence ID" value="XM_016384447.1"/>
</dbReference>
<evidence type="ECO:0000256" key="5">
    <source>
        <dbReference type="SAM" id="MobiDB-lite"/>
    </source>
</evidence>
<dbReference type="InterPro" id="IPR008422">
    <property type="entry name" value="KN_HD"/>
</dbReference>
<evidence type="ECO:0000313" key="8">
    <source>
        <dbReference type="Proteomes" id="UP000053328"/>
    </source>
</evidence>
<organism evidence="7 8">
    <name type="scientific">Exophiala spinifera</name>
    <dbReference type="NCBI Taxonomy" id="91928"/>
    <lineage>
        <taxon>Eukaryota</taxon>
        <taxon>Fungi</taxon>
        <taxon>Dikarya</taxon>
        <taxon>Ascomycota</taxon>
        <taxon>Pezizomycotina</taxon>
        <taxon>Eurotiomycetes</taxon>
        <taxon>Chaetothyriomycetidae</taxon>
        <taxon>Chaetothyriales</taxon>
        <taxon>Herpotrichiellaceae</taxon>
        <taxon>Exophiala</taxon>
    </lineage>
</organism>
<protein>
    <recommendedName>
        <fullName evidence="6">Homeobox domain-containing protein</fullName>
    </recommendedName>
</protein>
<keyword evidence="3 4" id="KW-0539">Nucleus</keyword>
<dbReference type="EMBL" id="KN847499">
    <property type="protein sequence ID" value="KIW10833.1"/>
    <property type="molecule type" value="Genomic_DNA"/>
</dbReference>
<dbReference type="PANTHER" id="PTHR11850">
    <property type="entry name" value="HOMEOBOX PROTEIN TRANSCRIPTION FACTORS"/>
    <property type="match status" value="1"/>
</dbReference>
<dbReference type="GO" id="GO:0006355">
    <property type="term" value="P:regulation of DNA-templated transcription"/>
    <property type="evidence" value="ECO:0007669"/>
    <property type="project" value="InterPro"/>
</dbReference>
<dbReference type="InterPro" id="IPR009057">
    <property type="entry name" value="Homeodomain-like_sf"/>
</dbReference>
<feature type="compositionally biased region" description="Polar residues" evidence="5">
    <location>
        <begin position="48"/>
        <end position="57"/>
    </location>
</feature>
<reference evidence="7 8" key="1">
    <citation type="submission" date="2015-01" db="EMBL/GenBank/DDBJ databases">
        <title>The Genome Sequence of Exophiala spinifera CBS89968.</title>
        <authorList>
            <consortium name="The Broad Institute Genomics Platform"/>
            <person name="Cuomo C."/>
            <person name="de Hoog S."/>
            <person name="Gorbushina A."/>
            <person name="Stielow B."/>
            <person name="Teixiera M."/>
            <person name="Abouelleil A."/>
            <person name="Chapman S.B."/>
            <person name="Priest M."/>
            <person name="Young S.K."/>
            <person name="Wortman J."/>
            <person name="Nusbaum C."/>
            <person name="Birren B."/>
        </authorList>
    </citation>
    <scope>NUCLEOTIDE SEQUENCE [LARGE SCALE GENOMIC DNA]</scope>
    <source>
        <strain evidence="7 8">CBS 89968</strain>
    </source>
</reference>
<keyword evidence="1 4" id="KW-0238">DNA-binding</keyword>
<dbReference type="InterPro" id="IPR050224">
    <property type="entry name" value="TALE_homeobox"/>
</dbReference>
<sequence>MDHYGQTAARPYPSHNQPVPSQPRLEIPQPEQQLPSIREVIPPPRGNTLESNAQEVPSSRPMAVSYLSSQPTTGMSVAAVPAPAQPHSSPMAYPADNSSHIQMNGLPPSLQLQTPARTPAEYSSPWSTSSTYTDPVPMSAGPTVPAQFGMAQPMIPSDTQDSVYSSAYSMPRQAHESPDSYQRWRTPEVQSTPRYNPYMAMDRSYQSVDFNRYGQPYDQYRSPMGYDGGYRSVDTSPYHVKYGQLLSYPMMGYPSHAGGRRRRGNLPKPITDILRLWLQDHLDHPYPSDEQKQIFIQRTGLTISQISNWFINARRRQLPALKLKRERAKTLQSRA</sequence>
<keyword evidence="2 4" id="KW-0371">Homeobox</keyword>
<feature type="domain" description="Homeobox" evidence="6">
    <location>
        <begin position="257"/>
        <end position="320"/>
    </location>
</feature>
<dbReference type="InterPro" id="IPR001356">
    <property type="entry name" value="HD"/>
</dbReference>
<dbReference type="OrthoDB" id="10056939at2759"/>
<dbReference type="CDD" id="cd00086">
    <property type="entry name" value="homeodomain"/>
    <property type="match status" value="1"/>
</dbReference>
<dbReference type="Gene3D" id="1.10.10.60">
    <property type="entry name" value="Homeodomain-like"/>
    <property type="match status" value="1"/>
</dbReference>
<evidence type="ECO:0000256" key="3">
    <source>
        <dbReference type="ARBA" id="ARBA00023242"/>
    </source>
</evidence>
<dbReference type="SMART" id="SM00389">
    <property type="entry name" value="HOX"/>
    <property type="match status" value="1"/>
</dbReference>
<name>A0A0D2AVR3_9EURO</name>
<evidence type="ECO:0000313" key="7">
    <source>
        <dbReference type="EMBL" id="KIW10833.1"/>
    </source>
</evidence>
<keyword evidence="8" id="KW-1185">Reference proteome</keyword>
<evidence type="ECO:0000259" key="6">
    <source>
        <dbReference type="PROSITE" id="PS50071"/>
    </source>
</evidence>
<dbReference type="GO" id="GO:0003677">
    <property type="term" value="F:DNA binding"/>
    <property type="evidence" value="ECO:0007669"/>
    <property type="project" value="UniProtKB-UniRule"/>
</dbReference>
<dbReference type="GeneID" id="27337215"/>
<proteinExistence type="predicted"/>
<dbReference type="GO" id="GO:0005634">
    <property type="term" value="C:nucleus"/>
    <property type="evidence" value="ECO:0007669"/>
    <property type="project" value="UniProtKB-SubCell"/>
</dbReference>